<evidence type="ECO:0000256" key="2">
    <source>
        <dbReference type="SAM" id="SignalP"/>
    </source>
</evidence>
<dbReference type="Pfam" id="PF13387">
    <property type="entry name" value="Lnb_N"/>
    <property type="match status" value="1"/>
</dbReference>
<dbReference type="InterPro" id="IPR025178">
    <property type="entry name" value="Lnb_N"/>
</dbReference>
<keyword evidence="2" id="KW-0732">Signal</keyword>
<dbReference type="RefSeq" id="WP_282334133.1">
    <property type="nucleotide sequence ID" value="NZ_JASBRG010000005.1"/>
</dbReference>
<keyword evidence="6" id="KW-1185">Reference proteome</keyword>
<keyword evidence="1" id="KW-1133">Transmembrane helix</keyword>
<accession>A0ABT6RBV1</accession>
<evidence type="ECO:0000259" key="4">
    <source>
        <dbReference type="Pfam" id="PF25221"/>
    </source>
</evidence>
<dbReference type="InterPro" id="IPR057436">
    <property type="entry name" value="5TMH_Lnb"/>
</dbReference>
<keyword evidence="1" id="KW-0812">Transmembrane</keyword>
<comment type="caution">
    <text evidence="5">The sequence shown here is derived from an EMBL/GenBank/DDBJ whole genome shotgun (WGS) entry which is preliminary data.</text>
</comment>
<feature type="transmembrane region" description="Helical" evidence="1">
    <location>
        <begin position="322"/>
        <end position="339"/>
    </location>
</feature>
<sequence>MKFFTRIFALLLTLHFSFFSQAQSDSCNITVSLLTAGPGDELYSIFGHSALRVVDKTRNTDLVFNYGTFEFGDDFYQKFIKGDLLYFSSIEQFNNHDGYLGFLNEYKEEGRSIQEQILNLSCQQKQKLYDALKTNALPQNRYYLYEFLFDNCSTRLRDIVEKNNSPFSTRNILENKSLTFRDLIYSYLNRGKQYWSKLGIDILLGANMDRKVTNREAMFLPEYLLKGFDSTTVNGKPLVSEKRTLFDAPNNTASAAPVTPMVAFSFLFALVGFCSLVKYPSAKMFLKIFDPALFFLTGALGILLVFMWAGTSHMECKNNLNLLWAVPTHFVIAFFVNSNKKWVKTYFKLTAWLSLLLLICWIILPQALNVALIPLVGVLFLRSQKRSKAIVNGQS</sequence>
<evidence type="ECO:0000313" key="6">
    <source>
        <dbReference type="Proteomes" id="UP001226434"/>
    </source>
</evidence>
<feature type="domain" description="Lnb N-terminal periplasmic" evidence="3">
    <location>
        <begin position="21"/>
        <end position="170"/>
    </location>
</feature>
<keyword evidence="1" id="KW-0472">Membrane</keyword>
<dbReference type="EMBL" id="JASBRG010000005">
    <property type="protein sequence ID" value="MDI3320033.1"/>
    <property type="molecule type" value="Genomic_DNA"/>
</dbReference>
<feature type="chain" id="PRO_5046862944" evidence="2">
    <location>
        <begin position="23"/>
        <end position="395"/>
    </location>
</feature>
<feature type="transmembrane region" description="Helical" evidence="1">
    <location>
        <begin position="351"/>
        <end position="381"/>
    </location>
</feature>
<feature type="signal peptide" evidence="2">
    <location>
        <begin position="1"/>
        <end position="22"/>
    </location>
</feature>
<feature type="transmembrane region" description="Helical" evidence="1">
    <location>
        <begin position="261"/>
        <end position="279"/>
    </location>
</feature>
<gene>
    <name evidence="5" type="ORF">QJ048_09640</name>
</gene>
<proteinExistence type="predicted"/>
<reference evidence="5 6" key="1">
    <citation type="submission" date="2023-05" db="EMBL/GenBank/DDBJ databases">
        <title>Genome sequence of Pinibacter sp. MAH-24.</title>
        <authorList>
            <person name="Huq M.A."/>
        </authorList>
    </citation>
    <scope>NUCLEOTIDE SEQUENCE [LARGE SCALE GENOMIC DNA]</scope>
    <source>
        <strain evidence="5 6">MAH-24</strain>
    </source>
</reference>
<organism evidence="5 6">
    <name type="scientific">Pinibacter soli</name>
    <dbReference type="NCBI Taxonomy" id="3044211"/>
    <lineage>
        <taxon>Bacteria</taxon>
        <taxon>Pseudomonadati</taxon>
        <taxon>Bacteroidota</taxon>
        <taxon>Chitinophagia</taxon>
        <taxon>Chitinophagales</taxon>
        <taxon>Chitinophagaceae</taxon>
        <taxon>Pinibacter</taxon>
    </lineage>
</organism>
<name>A0ABT6RBV1_9BACT</name>
<feature type="domain" description="Lnb-like transmembrane" evidence="4">
    <location>
        <begin position="257"/>
        <end position="384"/>
    </location>
</feature>
<feature type="transmembrane region" description="Helical" evidence="1">
    <location>
        <begin position="291"/>
        <end position="310"/>
    </location>
</feature>
<evidence type="ECO:0000313" key="5">
    <source>
        <dbReference type="EMBL" id="MDI3320033.1"/>
    </source>
</evidence>
<evidence type="ECO:0000259" key="3">
    <source>
        <dbReference type="Pfam" id="PF13387"/>
    </source>
</evidence>
<protein>
    <submittedName>
        <fullName evidence="5">DUF4105 domain-containing protein</fullName>
    </submittedName>
</protein>
<dbReference type="Proteomes" id="UP001226434">
    <property type="component" value="Unassembled WGS sequence"/>
</dbReference>
<dbReference type="Pfam" id="PF25221">
    <property type="entry name" value="5TMH_Lnb"/>
    <property type="match status" value="1"/>
</dbReference>
<evidence type="ECO:0000256" key="1">
    <source>
        <dbReference type="SAM" id="Phobius"/>
    </source>
</evidence>